<dbReference type="CDD" id="cd02134">
    <property type="entry name" value="KH-II_NusA_rpt1"/>
    <property type="match status" value="1"/>
</dbReference>
<evidence type="ECO:0000256" key="3">
    <source>
        <dbReference type="ARBA" id="ARBA00022814"/>
    </source>
</evidence>
<evidence type="ECO:0000256" key="5">
    <source>
        <dbReference type="ARBA" id="ARBA00023015"/>
    </source>
</evidence>
<feature type="domain" description="S1 motif" evidence="7">
    <location>
        <begin position="144"/>
        <end position="209"/>
    </location>
</feature>
<reference evidence="8" key="1">
    <citation type="submission" date="2018-06" db="EMBL/GenBank/DDBJ databases">
        <authorList>
            <person name="Zhirakovskaya E."/>
        </authorList>
    </citation>
    <scope>NUCLEOTIDE SEQUENCE</scope>
</reference>
<dbReference type="Gene3D" id="3.30.1480.10">
    <property type="entry name" value="NusA, N-terminal domain"/>
    <property type="match status" value="1"/>
</dbReference>
<dbReference type="CDD" id="cd04455">
    <property type="entry name" value="S1_NusA"/>
    <property type="match status" value="1"/>
</dbReference>
<dbReference type="InterPro" id="IPR010995">
    <property type="entry name" value="DNA_repair_Rad51/TF_NusA_a-hlx"/>
</dbReference>
<dbReference type="Pfam" id="PF26594">
    <property type="entry name" value="KH_NusA_2nd"/>
    <property type="match status" value="1"/>
</dbReference>
<dbReference type="InterPro" id="IPR003029">
    <property type="entry name" value="S1_domain"/>
</dbReference>
<dbReference type="EMBL" id="UOFU01000246">
    <property type="protein sequence ID" value="VAX02041.1"/>
    <property type="molecule type" value="Genomic_DNA"/>
</dbReference>
<dbReference type="InterPro" id="IPR013735">
    <property type="entry name" value="TF_NusA_N"/>
</dbReference>
<evidence type="ECO:0000256" key="1">
    <source>
        <dbReference type="ARBA" id="ARBA00022472"/>
    </source>
</evidence>
<dbReference type="GO" id="GO:0006353">
    <property type="term" value="P:DNA-templated transcription termination"/>
    <property type="evidence" value="ECO:0007669"/>
    <property type="project" value="UniProtKB-KW"/>
</dbReference>
<dbReference type="Pfam" id="PF00575">
    <property type="entry name" value="S1"/>
    <property type="match status" value="1"/>
</dbReference>
<dbReference type="InterPro" id="IPR004087">
    <property type="entry name" value="KH_dom"/>
</dbReference>
<dbReference type="SUPFAM" id="SSF54814">
    <property type="entry name" value="Prokaryotic type KH domain (KH-domain type II)"/>
    <property type="match status" value="2"/>
</dbReference>
<protein>
    <submittedName>
        <fullName evidence="8">Transcription termination protein NusA</fullName>
    </submittedName>
</protein>
<dbReference type="PROSITE" id="PS50126">
    <property type="entry name" value="S1"/>
    <property type="match status" value="1"/>
</dbReference>
<dbReference type="GO" id="GO:0005829">
    <property type="term" value="C:cytosol"/>
    <property type="evidence" value="ECO:0007669"/>
    <property type="project" value="TreeGrafter"/>
</dbReference>
<keyword evidence="5" id="KW-0805">Transcription regulation</keyword>
<dbReference type="InterPro" id="IPR012340">
    <property type="entry name" value="NA-bd_OB-fold"/>
</dbReference>
<dbReference type="InterPro" id="IPR025249">
    <property type="entry name" value="TF_NusA_KH_1st"/>
</dbReference>
<keyword evidence="3" id="KW-0889">Transcription antitermination</keyword>
<dbReference type="FunFam" id="3.30.300.20:FF:000002">
    <property type="entry name" value="Transcription termination/antitermination protein NusA"/>
    <property type="match status" value="1"/>
</dbReference>
<dbReference type="InterPro" id="IPR030842">
    <property type="entry name" value="TF_NusA_bacterial"/>
</dbReference>
<dbReference type="HAMAP" id="MF_00945_B">
    <property type="entry name" value="NusA_B"/>
    <property type="match status" value="1"/>
</dbReference>
<dbReference type="SUPFAM" id="SSF69705">
    <property type="entry name" value="Transcription factor NusA, N-terminal domain"/>
    <property type="match status" value="1"/>
</dbReference>
<dbReference type="InterPro" id="IPR036555">
    <property type="entry name" value="NusA_N_sf"/>
</dbReference>
<dbReference type="CDD" id="cd22529">
    <property type="entry name" value="KH-II_NusA_rpt2"/>
    <property type="match status" value="1"/>
</dbReference>
<sequence>MNNKEILLVVDAVSNEKGIDREVIFGAIEAALATASKKLIPEDIDVRVAIDRDTGDYDTFQRWEVVEDVSEEGEEELEFPDRQIKINEARKQNPDIQVGDFIEEPMESAKFGRIAAQAAKQVIVQKVREAERERIVEVFKDRKGELVMGVVKRLDKGNVILDLGENVEALIPREDMISREAIRPGDRLRGYLKDVRLEPRGPQLFVSRTAPELLLALFQLEVPEVGEGLIEILGAARDPGFRAKIAVKSNDSRIDPVGACVGMRGSRVRAVSNELADERVDIILWDENPAQFVINAMSPAEVVSIVVDEDSHSMDIAVEEDQLSQAIGRGGQNVRLASELTGWNINVMSEQQAQEKSESEGQAALQLFMEQLDVDEEVANILMQEGFTSIEEVAYVPLEEMLQIEEFDEDMVQELRNRSKDVLLTRALMQEEVLEEAKPDDDLLNMEGMDQHLAYVLASRGVISMEDLAELSVDDLLDIEGLDEVRAGELIMTARAPWFAEESPADEQQG</sequence>
<dbReference type="PROSITE" id="PS50084">
    <property type="entry name" value="KH_TYPE_1"/>
    <property type="match status" value="1"/>
</dbReference>
<dbReference type="FunFam" id="3.30.300.20:FF:000005">
    <property type="entry name" value="Transcription termination/antitermination protein NusA"/>
    <property type="match status" value="1"/>
</dbReference>
<dbReference type="InterPro" id="IPR010213">
    <property type="entry name" value="TF_NusA"/>
</dbReference>
<dbReference type="GO" id="GO:0003700">
    <property type="term" value="F:DNA-binding transcription factor activity"/>
    <property type="evidence" value="ECO:0007669"/>
    <property type="project" value="InterPro"/>
</dbReference>
<keyword evidence="4" id="KW-0694">RNA-binding</keyword>
<dbReference type="Gene3D" id="3.30.300.20">
    <property type="match status" value="2"/>
</dbReference>
<dbReference type="GO" id="GO:0031564">
    <property type="term" value="P:transcription antitermination"/>
    <property type="evidence" value="ECO:0007669"/>
    <property type="project" value="UniProtKB-KW"/>
</dbReference>
<dbReference type="SUPFAM" id="SSF47794">
    <property type="entry name" value="Rad51 N-terminal domain-like"/>
    <property type="match status" value="2"/>
</dbReference>
<dbReference type="AlphaFoldDB" id="A0A3B1AJZ6"/>
<evidence type="ECO:0000256" key="2">
    <source>
        <dbReference type="ARBA" id="ARBA00022490"/>
    </source>
</evidence>
<keyword evidence="2" id="KW-0963">Cytoplasm</keyword>
<dbReference type="Gene3D" id="2.40.50.140">
    <property type="entry name" value="Nucleic acid-binding proteins"/>
    <property type="match status" value="1"/>
</dbReference>
<dbReference type="SMART" id="SM00316">
    <property type="entry name" value="S1"/>
    <property type="match status" value="1"/>
</dbReference>
<evidence type="ECO:0000256" key="4">
    <source>
        <dbReference type="ARBA" id="ARBA00022884"/>
    </source>
</evidence>
<evidence type="ECO:0000259" key="7">
    <source>
        <dbReference type="PROSITE" id="PS50126"/>
    </source>
</evidence>
<dbReference type="NCBIfam" id="TIGR01954">
    <property type="entry name" value="nusA_Cterm_rpt"/>
    <property type="match status" value="2"/>
</dbReference>
<dbReference type="Pfam" id="PF14520">
    <property type="entry name" value="HHH_5"/>
    <property type="match status" value="1"/>
</dbReference>
<dbReference type="InterPro" id="IPR009019">
    <property type="entry name" value="KH_sf_prok-type"/>
</dbReference>
<keyword evidence="6" id="KW-0804">Transcription</keyword>
<dbReference type="PANTHER" id="PTHR22648:SF0">
    <property type="entry name" value="TRANSCRIPTION TERMINATION_ANTITERMINATION PROTEIN NUSA"/>
    <property type="match status" value="1"/>
</dbReference>
<dbReference type="InterPro" id="IPR058582">
    <property type="entry name" value="KH_NusA_2nd"/>
</dbReference>
<dbReference type="PANTHER" id="PTHR22648">
    <property type="entry name" value="TRANSCRIPTION TERMINATION FACTOR NUSA"/>
    <property type="match status" value="1"/>
</dbReference>
<gene>
    <name evidence="8" type="ORF">MNBD_GAMMA20-2030</name>
</gene>
<proteinExistence type="inferred from homology"/>
<dbReference type="InterPro" id="IPR015946">
    <property type="entry name" value="KH_dom-like_a/b"/>
</dbReference>
<dbReference type="Pfam" id="PF08529">
    <property type="entry name" value="NusA_N"/>
    <property type="match status" value="1"/>
</dbReference>
<dbReference type="Pfam" id="PF13184">
    <property type="entry name" value="KH_NusA_1st"/>
    <property type="match status" value="1"/>
</dbReference>
<dbReference type="GO" id="GO:0000166">
    <property type="term" value="F:nucleotide binding"/>
    <property type="evidence" value="ECO:0007669"/>
    <property type="project" value="InterPro"/>
</dbReference>
<dbReference type="NCBIfam" id="TIGR01953">
    <property type="entry name" value="NusA"/>
    <property type="match status" value="1"/>
</dbReference>
<dbReference type="GO" id="GO:0003723">
    <property type="term" value="F:RNA binding"/>
    <property type="evidence" value="ECO:0007669"/>
    <property type="project" value="UniProtKB-KW"/>
</dbReference>
<evidence type="ECO:0000313" key="8">
    <source>
        <dbReference type="EMBL" id="VAX02041.1"/>
    </source>
</evidence>
<organism evidence="8">
    <name type="scientific">hydrothermal vent metagenome</name>
    <dbReference type="NCBI Taxonomy" id="652676"/>
    <lineage>
        <taxon>unclassified sequences</taxon>
        <taxon>metagenomes</taxon>
        <taxon>ecological metagenomes</taxon>
    </lineage>
</organism>
<keyword evidence="1" id="KW-0806">Transcription termination</keyword>
<dbReference type="Gene3D" id="1.10.150.20">
    <property type="entry name" value="5' to 3' exonuclease, C-terminal subdomain"/>
    <property type="match status" value="2"/>
</dbReference>
<dbReference type="InterPro" id="IPR010214">
    <property type="entry name" value="Tscrpt_termin_fac_NusA_C_rpt"/>
</dbReference>
<name>A0A3B1AJZ6_9ZZZZ</name>
<evidence type="ECO:0000256" key="6">
    <source>
        <dbReference type="ARBA" id="ARBA00023163"/>
    </source>
</evidence>
<dbReference type="SMART" id="SM00322">
    <property type="entry name" value="KH"/>
    <property type="match status" value="2"/>
</dbReference>
<dbReference type="SUPFAM" id="SSF50249">
    <property type="entry name" value="Nucleic acid-binding proteins"/>
    <property type="match status" value="1"/>
</dbReference>
<accession>A0A3B1AJZ6</accession>